<dbReference type="Proteomes" id="UP000595917">
    <property type="component" value="Chromosome"/>
</dbReference>
<evidence type="ECO:0000313" key="2">
    <source>
        <dbReference type="Proteomes" id="UP000595917"/>
    </source>
</evidence>
<evidence type="ECO:0000313" key="1">
    <source>
        <dbReference type="EMBL" id="QQO10128.1"/>
    </source>
</evidence>
<keyword evidence="2" id="KW-1185">Reference proteome</keyword>
<name>A0A7T8BCD3_9SPIR</name>
<dbReference type="PANTHER" id="PTHR42827">
    <property type="entry name" value="IRON-SULFUR CLUSTER-BINDING PROTEIN-RELATED"/>
    <property type="match status" value="1"/>
</dbReference>
<accession>A0A7T8BCD3</accession>
<protein>
    <submittedName>
        <fullName evidence="1">Epoxyqueuosine reductase</fullName>
    </submittedName>
</protein>
<dbReference type="AlphaFoldDB" id="A0A7T8BCD3"/>
<gene>
    <name evidence="1" type="ORF">JFL75_04200</name>
</gene>
<dbReference type="EMBL" id="CP067089">
    <property type="protein sequence ID" value="QQO10128.1"/>
    <property type="molecule type" value="Genomic_DNA"/>
</dbReference>
<sequence>MKETIIQVIRETMADYGSRIDLGNIWREPIAGFVSADNPRLRELKTLVGENHYLPGDLLPEAKTIISYFLPFKEYIPKSNIAGAAASKEWALAYIHTNNVIVEINDRLVEAMEAGGYRGVKSPGAHGYDKEKLISSWSQRHIAFIAGIGTFGINNMLITEYGCCGRLGSIVTDCKIPEQSAALPERCIYKTTGRCGICRGRCVADAYPADTFDRFRCSTACKENGIRYKDLGDAGVCGKCLVGLPCSVKAPADR</sequence>
<dbReference type="KEGG" id="bhc:JFL75_04200"/>
<dbReference type="RefSeq" id="WP_215627432.1">
    <property type="nucleotide sequence ID" value="NZ_CP067089.2"/>
</dbReference>
<reference evidence="1" key="1">
    <citation type="submission" date="2021-01" db="EMBL/GenBank/DDBJ databases">
        <title>Description of Breznakiella homolactica.</title>
        <authorList>
            <person name="Song Y."/>
            <person name="Brune A."/>
        </authorList>
    </citation>
    <scope>NUCLEOTIDE SEQUENCE</scope>
    <source>
        <strain evidence="1">RmG30</strain>
    </source>
</reference>
<proteinExistence type="predicted"/>
<organism evidence="1 2">
    <name type="scientific">Breznakiella homolactica</name>
    <dbReference type="NCBI Taxonomy" id="2798577"/>
    <lineage>
        <taxon>Bacteria</taxon>
        <taxon>Pseudomonadati</taxon>
        <taxon>Spirochaetota</taxon>
        <taxon>Spirochaetia</taxon>
        <taxon>Spirochaetales</taxon>
        <taxon>Breznakiellaceae</taxon>
        <taxon>Breznakiella</taxon>
    </lineage>
</organism>
<dbReference type="PANTHER" id="PTHR42827:SF1">
    <property type="entry name" value="IRON-SULFUR CLUSTER-BINDING PROTEIN"/>
    <property type="match status" value="1"/>
</dbReference>